<dbReference type="Proteomes" id="UP001597400">
    <property type="component" value="Unassembled WGS sequence"/>
</dbReference>
<keyword evidence="2" id="KW-0812">Transmembrane</keyword>
<keyword evidence="4" id="KW-1185">Reference proteome</keyword>
<evidence type="ECO:0008006" key="5">
    <source>
        <dbReference type="Google" id="ProtNLM"/>
    </source>
</evidence>
<name>A0ABW4TWD8_9SPHN</name>
<gene>
    <name evidence="3" type="ORF">ACFSGX_04750</name>
</gene>
<evidence type="ECO:0000256" key="2">
    <source>
        <dbReference type="SAM" id="Phobius"/>
    </source>
</evidence>
<feature type="repeat" description="ANK" evidence="1">
    <location>
        <begin position="150"/>
        <end position="182"/>
    </location>
</feature>
<evidence type="ECO:0000313" key="4">
    <source>
        <dbReference type="Proteomes" id="UP001597400"/>
    </source>
</evidence>
<accession>A0ABW4TWD8</accession>
<feature type="transmembrane region" description="Helical" evidence="2">
    <location>
        <begin position="40"/>
        <end position="60"/>
    </location>
</feature>
<keyword evidence="1" id="KW-0040">ANK repeat</keyword>
<dbReference type="InterPro" id="IPR036770">
    <property type="entry name" value="Ankyrin_rpt-contain_sf"/>
</dbReference>
<dbReference type="Gene3D" id="1.25.40.20">
    <property type="entry name" value="Ankyrin repeat-containing domain"/>
    <property type="match status" value="1"/>
</dbReference>
<evidence type="ECO:0000256" key="1">
    <source>
        <dbReference type="PROSITE-ProRule" id="PRU00023"/>
    </source>
</evidence>
<reference evidence="4" key="1">
    <citation type="journal article" date="2019" name="Int. J. Syst. Evol. Microbiol.">
        <title>The Global Catalogue of Microorganisms (GCM) 10K type strain sequencing project: providing services to taxonomists for standard genome sequencing and annotation.</title>
        <authorList>
            <consortium name="The Broad Institute Genomics Platform"/>
            <consortium name="The Broad Institute Genome Sequencing Center for Infectious Disease"/>
            <person name="Wu L."/>
            <person name="Ma J."/>
        </authorList>
    </citation>
    <scope>NUCLEOTIDE SEQUENCE [LARGE SCALE GENOMIC DNA]</scope>
    <source>
        <strain evidence="4">CGMCC 1.12702</strain>
    </source>
</reference>
<sequence length="217" mass="23618">MPRIVTFAKTAALWSLWVLCILLILPVLLSVPGKPTDAELGLYLAVLLSVTGYPVVLPFLAMLERGAPRRSDQAGLHVIRIAMWGSFLAVLAALGTLGASFYAHERAKPVLSREELIEGSYSNAILWNDTKWMDRLMAEGASVDHRLPPFNQTPAVMSASFGQWSLVAFLLSRGADPDLKDNQGKSVRTLAAVPDLPPRKPADAAALEQIRGRLAHK</sequence>
<dbReference type="RefSeq" id="WP_380927859.1">
    <property type="nucleotide sequence ID" value="NZ_JBHUGS010000001.1"/>
</dbReference>
<dbReference type="InterPro" id="IPR002110">
    <property type="entry name" value="Ankyrin_rpt"/>
</dbReference>
<comment type="caution">
    <text evidence="3">The sequence shown here is derived from an EMBL/GenBank/DDBJ whole genome shotgun (WGS) entry which is preliminary data.</text>
</comment>
<keyword evidence="2" id="KW-1133">Transmembrane helix</keyword>
<dbReference type="EMBL" id="JBHUGS010000001">
    <property type="protein sequence ID" value="MFD1950079.1"/>
    <property type="molecule type" value="Genomic_DNA"/>
</dbReference>
<dbReference type="SUPFAM" id="SSF48403">
    <property type="entry name" value="Ankyrin repeat"/>
    <property type="match status" value="1"/>
</dbReference>
<proteinExistence type="predicted"/>
<protein>
    <recommendedName>
        <fullName evidence="5">Ankyrin repeat domain-containing protein</fullName>
    </recommendedName>
</protein>
<evidence type="ECO:0000313" key="3">
    <source>
        <dbReference type="EMBL" id="MFD1950079.1"/>
    </source>
</evidence>
<feature type="transmembrane region" description="Helical" evidence="2">
    <location>
        <begin position="81"/>
        <end position="103"/>
    </location>
</feature>
<dbReference type="PROSITE" id="PS50088">
    <property type="entry name" value="ANK_REPEAT"/>
    <property type="match status" value="1"/>
</dbReference>
<keyword evidence="2" id="KW-0472">Membrane</keyword>
<organism evidence="3 4">
    <name type="scientific">Sphingomonas arantia</name>
    <dbReference type="NCBI Taxonomy" id="1460676"/>
    <lineage>
        <taxon>Bacteria</taxon>
        <taxon>Pseudomonadati</taxon>
        <taxon>Pseudomonadota</taxon>
        <taxon>Alphaproteobacteria</taxon>
        <taxon>Sphingomonadales</taxon>
        <taxon>Sphingomonadaceae</taxon>
        <taxon>Sphingomonas</taxon>
    </lineage>
</organism>